<dbReference type="OrthoDB" id="329835at2759"/>
<dbReference type="Pfam" id="PF14765">
    <property type="entry name" value="PS-DH"/>
    <property type="match status" value="1"/>
</dbReference>
<dbReference type="InterPro" id="IPR036291">
    <property type="entry name" value="NAD(P)-bd_dom_sf"/>
</dbReference>
<reference evidence="13" key="1">
    <citation type="journal article" date="2020" name="Stud. Mycol.">
        <title>101 Dothideomycetes genomes: a test case for predicting lifestyles and emergence of pathogens.</title>
        <authorList>
            <person name="Haridas S."/>
            <person name="Albert R."/>
            <person name="Binder M."/>
            <person name="Bloem J."/>
            <person name="Labutti K."/>
            <person name="Salamov A."/>
            <person name="Andreopoulos B."/>
            <person name="Baker S."/>
            <person name="Barry K."/>
            <person name="Bills G."/>
            <person name="Bluhm B."/>
            <person name="Cannon C."/>
            <person name="Castanera R."/>
            <person name="Culley D."/>
            <person name="Daum C."/>
            <person name="Ezra D."/>
            <person name="Gonzalez J."/>
            <person name="Henrissat B."/>
            <person name="Kuo A."/>
            <person name="Liang C."/>
            <person name="Lipzen A."/>
            <person name="Lutzoni F."/>
            <person name="Magnuson J."/>
            <person name="Mondo S."/>
            <person name="Nolan M."/>
            <person name="Ohm R."/>
            <person name="Pangilinan J."/>
            <person name="Park H.-J."/>
            <person name="Ramirez L."/>
            <person name="Alfaro M."/>
            <person name="Sun H."/>
            <person name="Tritt A."/>
            <person name="Yoshinaga Y."/>
            <person name="Zwiers L.-H."/>
            <person name="Turgeon B."/>
            <person name="Goodwin S."/>
            <person name="Spatafora J."/>
            <person name="Crous P."/>
            <person name="Grigoriev I."/>
        </authorList>
    </citation>
    <scope>NUCLEOTIDE SEQUENCE</scope>
    <source>
        <strain evidence="13">CBS 113818</strain>
    </source>
</reference>
<dbReference type="EMBL" id="MU006221">
    <property type="protein sequence ID" value="KAF2829294.1"/>
    <property type="molecule type" value="Genomic_DNA"/>
</dbReference>
<dbReference type="InterPro" id="IPR014043">
    <property type="entry name" value="Acyl_transferase_dom"/>
</dbReference>
<dbReference type="InterPro" id="IPR049900">
    <property type="entry name" value="PKS_mFAS_DH"/>
</dbReference>
<dbReference type="GO" id="GO:0004315">
    <property type="term" value="F:3-oxoacyl-[acyl-carrier-protein] synthase activity"/>
    <property type="evidence" value="ECO:0007669"/>
    <property type="project" value="InterPro"/>
</dbReference>
<dbReference type="PROSITE" id="PS52019">
    <property type="entry name" value="PKS_MFAS_DH"/>
    <property type="match status" value="1"/>
</dbReference>
<dbReference type="Gene3D" id="3.30.70.3290">
    <property type="match status" value="1"/>
</dbReference>
<dbReference type="SMART" id="SM00827">
    <property type="entry name" value="PKS_AT"/>
    <property type="match status" value="1"/>
</dbReference>
<feature type="region of interest" description="Disordered" evidence="9">
    <location>
        <begin position="501"/>
        <end position="527"/>
    </location>
</feature>
<dbReference type="SUPFAM" id="SSF51735">
    <property type="entry name" value="NAD(P)-binding Rossmann-fold domains"/>
    <property type="match status" value="2"/>
</dbReference>
<dbReference type="Pfam" id="PF00109">
    <property type="entry name" value="ketoacyl-synt"/>
    <property type="match status" value="1"/>
</dbReference>
<dbReference type="InterPro" id="IPR009081">
    <property type="entry name" value="PP-bd_ACP"/>
</dbReference>
<keyword evidence="14" id="KW-1185">Reference proteome</keyword>
<dbReference type="SUPFAM" id="SSF55048">
    <property type="entry name" value="Probable ACP-binding domain of malonyl-CoA ACP transacylase"/>
    <property type="match status" value="1"/>
</dbReference>
<dbReference type="Gene3D" id="3.40.47.10">
    <property type="match status" value="1"/>
</dbReference>
<dbReference type="CDD" id="cd05195">
    <property type="entry name" value="enoyl_red"/>
    <property type="match status" value="1"/>
</dbReference>
<dbReference type="Proteomes" id="UP000799424">
    <property type="component" value="Unassembled WGS sequence"/>
</dbReference>
<dbReference type="InterPro" id="IPR020843">
    <property type="entry name" value="ER"/>
</dbReference>
<dbReference type="InterPro" id="IPR014031">
    <property type="entry name" value="Ketoacyl_synth_C"/>
</dbReference>
<dbReference type="SMART" id="SM00823">
    <property type="entry name" value="PKS_PP"/>
    <property type="match status" value="1"/>
</dbReference>
<dbReference type="PROSITE" id="PS50075">
    <property type="entry name" value="CARRIER"/>
    <property type="match status" value="1"/>
</dbReference>
<feature type="region of interest" description="Disordered" evidence="9">
    <location>
        <begin position="428"/>
        <end position="472"/>
    </location>
</feature>
<dbReference type="InterPro" id="IPR018201">
    <property type="entry name" value="Ketoacyl_synth_AS"/>
</dbReference>
<feature type="domain" description="Carrier" evidence="10">
    <location>
        <begin position="2483"/>
        <end position="2560"/>
    </location>
</feature>
<keyword evidence="1" id="KW-0596">Phosphopantetheine</keyword>
<dbReference type="SUPFAM" id="SSF50129">
    <property type="entry name" value="GroES-like"/>
    <property type="match status" value="1"/>
</dbReference>
<dbReference type="SUPFAM" id="SSF47336">
    <property type="entry name" value="ACP-like"/>
    <property type="match status" value="1"/>
</dbReference>
<dbReference type="Gene3D" id="3.40.366.10">
    <property type="entry name" value="Malonyl-Coenzyme A Acyl Carrier Protein, domain 2"/>
    <property type="match status" value="1"/>
</dbReference>
<dbReference type="InterPro" id="IPR049552">
    <property type="entry name" value="PKS_DH_N"/>
</dbReference>
<dbReference type="InterPro" id="IPR029063">
    <property type="entry name" value="SAM-dependent_MTases_sf"/>
</dbReference>
<evidence type="ECO:0000256" key="8">
    <source>
        <dbReference type="PROSITE-ProRule" id="PRU01363"/>
    </source>
</evidence>
<dbReference type="InterPro" id="IPR042104">
    <property type="entry name" value="PKS_dehydratase_sf"/>
</dbReference>
<accession>A0A6A7A901</accession>
<evidence type="ECO:0000313" key="13">
    <source>
        <dbReference type="EMBL" id="KAF2829294.1"/>
    </source>
</evidence>
<evidence type="ECO:0000256" key="5">
    <source>
        <dbReference type="ARBA" id="ARBA00023002"/>
    </source>
</evidence>
<dbReference type="InterPro" id="IPR013154">
    <property type="entry name" value="ADH-like_N"/>
</dbReference>
<dbReference type="InterPro" id="IPR020807">
    <property type="entry name" value="PKS_DH"/>
</dbReference>
<dbReference type="InterPro" id="IPR011032">
    <property type="entry name" value="GroES-like_sf"/>
</dbReference>
<dbReference type="Pfam" id="PF02801">
    <property type="entry name" value="Ketoacyl-synt_C"/>
    <property type="match status" value="1"/>
</dbReference>
<evidence type="ECO:0000259" key="10">
    <source>
        <dbReference type="PROSITE" id="PS50075"/>
    </source>
</evidence>
<proteinExistence type="predicted"/>
<feature type="active site" description="Proton donor; for dehydratase activity" evidence="8">
    <location>
        <position position="1238"/>
    </location>
</feature>
<dbReference type="SMART" id="SM00825">
    <property type="entry name" value="PKS_KS"/>
    <property type="match status" value="1"/>
</dbReference>
<feature type="compositionally biased region" description="Polar residues" evidence="9">
    <location>
        <begin position="429"/>
        <end position="441"/>
    </location>
</feature>
<dbReference type="Gene3D" id="3.40.50.150">
    <property type="entry name" value="Vaccinia Virus protein VP39"/>
    <property type="match status" value="1"/>
</dbReference>
<dbReference type="InterPro" id="IPR006162">
    <property type="entry name" value="Ppantetheine_attach_site"/>
</dbReference>
<sequence>MEPIAIVGLSYKLPEDAENDYSFWDSLEKGRNLSRPWPKSRVNVDAFLRSNIVQDNTLYSKGAHFIREDPAAFDAAFFSITSKEAASMDPQQRWLLETTYRALENVFAASMADDYMRILAKDPDEAPTNTATGTSPSILANRLSWYFDFQGPSIQLNTACSTSMIAMDLACQSLRGGQSSMALVAGSNVLLSIETSLYLSNMKMLSPDSVCYSFDDRANGYARGEGVVVFVLKKLSDAIRDADVIRAVIRATGSNQDGHTPGITQPNAKAQEQLIRQVYKSCNLGFESTRYVEAHGTGTQIGDATEMKSIGRTFRSSRSQKEPLYVGSVKANIGHLEGGSGLAGILKCVMMLEKGVIPPNPLFEKMNPKINAWFYNVQVPTKCIPWPSDGLRRISVNSFGFGGSNGHIILDDAYHTLRSMGLEGFHNTLVPSSPSKPQTNGSKHHMGYDNDNDDKRLATGTDPVPTSSPEPVGAIYNKISTSKGYNYADPQTHSLGCVAQLPRGSSGKPTIDNPTSPRSDSVMSTQHASLSTSADSSTLGFPSPRGVQLLVWSARDEAALRRTIHQYTEYFGKSISNSEEQLDRLAYTLANRRDFMTWRAFAVVDANESPKTISASTATSIRSSRETGIAFIFTGQGAQYAKMGLELLRYPVFNSTLSRTNQVFRTLGAEWSIFDEIELGENINEPHLSQPLCTALQIALVDLLRSFGIGPLAVIGHSSGEIAAAYSVGALSLESACKVAYHRGRLASQLVASLPRPGAMISVNLPESDVPAHLAKIPLTSNVHVACVNSPFNVTLSGDETDIDALKEHLNGDGIFAQKLKTGVAYHSPSMHAVSAEYLASMGTLQRGKPADSVFMVSSVTGTVVDPDALCEGSYWVSNLVSPVRFTDALRYLAVTAPKLNRKHAVHDFLEVGPHGALRRPSNDTLGHYATKKRARYTSLLSKFESPLKTTLETIGRFFTYGYALSLSAANLQDTHSKSPQILVDLPEYPFDHSQTYWHETRLSREWAMRKSAPRSILGICATDWNSAEPRWRKMLSLDETPWLADHVVGENALFPATGMIMMVLEAVKQHFQTDQTISGFNVKEMTFMNPIIVGAGPQGKTEVVTQLRPHQQAYEKTSTRSEVRIFSRADSDWTECVRAEVHVEYEDTATEVDGGRELRAHAKALLDSYVIAEEQCKRHVSKTDFYNWHQEQGLRYGEAFSLADNIYWDGEELGIARVDVSAPTHSFEGIVHPAVLDAACQVCFTAPSTGMSSKLPTIIPHKIYNAWISASGWQHPHTSHIRMLTRSKFKATVKGIESSFMAIADDGSPLCHVSRLEMLPVLGNDSTNESERKLLHGLDWKPQLSMLDTNQLREYCKVDHFPDDESVQVQYFLELERTIRTVVHRNLDRLKDTDWTTAPSHMKKYVSWLEQHIERVPGLPENEVSDEELSKKLNQLREQRPDWRMFIEIAENLVSIVRGDIDTLEMLFASTLAQDAYDALFSQMYNHKFISYLGLVAHQNPTQKILEVGAGTGAMTDRILSTLHDIEIRTGGTAFSSYTYTDISPGFFEKARERFSEYQDRMVFKTLDLESDTGEQGFEAGIYDIILAGSVIHATKNLAATLKNLRRALKPGGKLIFHETTASDCFVMNFGFGILAGWWLSEEDFRAWGPTITEPEWDHMLRENGFSGNDLIIRDYKEDAAHYCSVIFTTAVNDSQEISETGKTIFVVDENNKSQIEQAANLAPSNVLLSSFATEVLPITEVGTTQVSRGDFVVFLADMSGELLTSPSEASLQLIRDWVYKSDNLLWVTSANISDNLAPIPYPHAGLKDGFLRTLRAEFTNKRIMTLSLEGSRHDLATNSAYIWKVLDEAISAHSPELEYVLRDGQLMTGRLIEEDALNKDLGSSVLPQMQTETWLPGPPLKLEIGSRGSLETLHFTEDMEQYAPLGAQEVEIEAKAWGLNFRDMFQALGRLEEDTFGSDCAGIVTRVGSACTKFQPGDRVCICGGEKILIHAASGATGQLAIQIAKMVGAEVFVTVGFDYKKQHLIDQYGIPADHIFYSRNTTFAKGIMRVTNGYGVDVVLNSLVGEGLRASWECVAPYGRFIEIGKVDINANSSLPMACFANNVSFFAVDLRHIAFHRKEMGRNLLHKTMELVAEGKIHCPKPLNFFPVSAIESAFRYMQSGKNTGRIIIQIDPSAEKRVLRRRLWQFDQNASYFVAGGLGGIGRSILKWMASKGARNLIVPSRSGAKSDAASKLVSELAEKGVNVTTPICDVSNAESLSELVNACAKTMPLIRGCINATMVLNDSTFDNMASLQWAQTIRSKVHSSWNLHTLLPQDLDFFILLSSIAGVIGNIGQSNYGAGCTFQDALARYRVQHKQRATSVDLGLMRTIGIVAETERLHDNFKGSKSLGQIEENEFLALLDIYCDPNRADTLLTPGKCQVAVGLVTPADMLARDEEPVEILQRPLFAAFSQARGISHSTVQNTTSPAASFHAAETDEQRALIVVEALARKLARALSIAPEDVDVDKPLHAFGVDSLVAVELRNWIGKEFAADVAVFDIMRGRTVAAIGELITKMSQVRRAKGKVNVEEGVDA</sequence>
<dbReference type="InterPro" id="IPR020806">
    <property type="entry name" value="PKS_PP-bd"/>
</dbReference>
<evidence type="ECO:0000256" key="1">
    <source>
        <dbReference type="ARBA" id="ARBA00022450"/>
    </source>
</evidence>
<dbReference type="Gene3D" id="1.10.1200.10">
    <property type="entry name" value="ACP-like"/>
    <property type="match status" value="1"/>
</dbReference>
<evidence type="ECO:0000259" key="11">
    <source>
        <dbReference type="PROSITE" id="PS52004"/>
    </source>
</evidence>
<evidence type="ECO:0000256" key="7">
    <source>
        <dbReference type="ARBA" id="ARBA00023315"/>
    </source>
</evidence>
<dbReference type="GO" id="GO:0006633">
    <property type="term" value="P:fatty acid biosynthetic process"/>
    <property type="evidence" value="ECO:0007669"/>
    <property type="project" value="InterPro"/>
</dbReference>
<dbReference type="PANTHER" id="PTHR43775:SF29">
    <property type="entry name" value="ASPERFURANONE POLYKETIDE SYNTHASE AFOG-RELATED"/>
    <property type="match status" value="1"/>
</dbReference>
<keyword evidence="3" id="KW-0808">Transferase</keyword>
<dbReference type="GO" id="GO:0044550">
    <property type="term" value="P:secondary metabolite biosynthetic process"/>
    <property type="evidence" value="ECO:0007669"/>
    <property type="project" value="TreeGrafter"/>
</dbReference>
<evidence type="ECO:0000256" key="3">
    <source>
        <dbReference type="ARBA" id="ARBA00022679"/>
    </source>
</evidence>
<evidence type="ECO:0000313" key="14">
    <source>
        <dbReference type="Proteomes" id="UP000799424"/>
    </source>
</evidence>
<keyword evidence="7" id="KW-0012">Acyltransferase</keyword>
<evidence type="ECO:0000256" key="6">
    <source>
        <dbReference type="ARBA" id="ARBA00023268"/>
    </source>
</evidence>
<dbReference type="InterPro" id="IPR016036">
    <property type="entry name" value="Malonyl_transacylase_ACP-bd"/>
</dbReference>
<organism evidence="13 14">
    <name type="scientific">Ophiobolus disseminans</name>
    <dbReference type="NCBI Taxonomy" id="1469910"/>
    <lineage>
        <taxon>Eukaryota</taxon>
        <taxon>Fungi</taxon>
        <taxon>Dikarya</taxon>
        <taxon>Ascomycota</taxon>
        <taxon>Pezizomycotina</taxon>
        <taxon>Dothideomycetes</taxon>
        <taxon>Pleosporomycetidae</taxon>
        <taxon>Pleosporales</taxon>
        <taxon>Pleosporineae</taxon>
        <taxon>Phaeosphaeriaceae</taxon>
        <taxon>Ophiobolus</taxon>
    </lineage>
</organism>
<feature type="active site" description="Proton acceptor; for dehydratase activity" evidence="8">
    <location>
        <position position="1047"/>
    </location>
</feature>
<protein>
    <submittedName>
        <fullName evidence="13">Polyketide synthase PksD</fullName>
    </submittedName>
</protein>
<dbReference type="PANTHER" id="PTHR43775">
    <property type="entry name" value="FATTY ACID SYNTHASE"/>
    <property type="match status" value="1"/>
</dbReference>
<dbReference type="InterPro" id="IPR036736">
    <property type="entry name" value="ACP-like_sf"/>
</dbReference>
<dbReference type="Gene3D" id="3.40.50.720">
    <property type="entry name" value="NAD(P)-binding Rossmann-like Domain"/>
    <property type="match status" value="2"/>
</dbReference>
<dbReference type="InterPro" id="IPR016035">
    <property type="entry name" value="Acyl_Trfase/lysoPLipase"/>
</dbReference>
<dbReference type="SMART" id="SM00826">
    <property type="entry name" value="PKS_DH"/>
    <property type="match status" value="1"/>
</dbReference>
<feature type="region of interest" description="N-terminal hotdog fold" evidence="8">
    <location>
        <begin position="1015"/>
        <end position="1149"/>
    </location>
</feature>
<dbReference type="Pfam" id="PF08659">
    <property type="entry name" value="KR"/>
    <property type="match status" value="1"/>
</dbReference>
<keyword evidence="2" id="KW-0597">Phosphoprotein</keyword>
<dbReference type="Pfam" id="PF13602">
    <property type="entry name" value="ADH_zinc_N_2"/>
    <property type="match status" value="1"/>
</dbReference>
<dbReference type="CDD" id="cd00833">
    <property type="entry name" value="PKS"/>
    <property type="match status" value="1"/>
</dbReference>
<dbReference type="InterPro" id="IPR001227">
    <property type="entry name" value="Ac_transferase_dom_sf"/>
</dbReference>
<dbReference type="PROSITE" id="PS52004">
    <property type="entry name" value="KS3_2"/>
    <property type="match status" value="1"/>
</dbReference>
<dbReference type="SMART" id="SM00822">
    <property type="entry name" value="PKS_KR"/>
    <property type="match status" value="1"/>
</dbReference>
<dbReference type="GO" id="GO:1901336">
    <property type="term" value="P:lactone biosynthetic process"/>
    <property type="evidence" value="ECO:0007669"/>
    <property type="project" value="UniProtKB-ARBA"/>
</dbReference>
<feature type="region of interest" description="C-terminal hotdog fold" evidence="8">
    <location>
        <begin position="1178"/>
        <end position="1328"/>
    </location>
</feature>
<dbReference type="InterPro" id="IPR020841">
    <property type="entry name" value="PKS_Beta-ketoAc_synthase_dom"/>
</dbReference>
<dbReference type="InterPro" id="IPR013217">
    <property type="entry name" value="Methyltransf_12"/>
</dbReference>
<evidence type="ECO:0000256" key="2">
    <source>
        <dbReference type="ARBA" id="ARBA00022553"/>
    </source>
</evidence>
<feature type="domain" description="PKS/mFAS DH" evidence="12">
    <location>
        <begin position="1015"/>
        <end position="1328"/>
    </location>
</feature>
<dbReference type="Pfam" id="PF21089">
    <property type="entry name" value="PKS_DH_N"/>
    <property type="match status" value="1"/>
</dbReference>
<dbReference type="FunFam" id="3.40.50.720:FF:000209">
    <property type="entry name" value="Polyketide synthase Pks12"/>
    <property type="match status" value="1"/>
</dbReference>
<evidence type="ECO:0000256" key="4">
    <source>
        <dbReference type="ARBA" id="ARBA00022857"/>
    </source>
</evidence>
<keyword evidence="5" id="KW-0560">Oxidoreductase</keyword>
<dbReference type="SMART" id="SM00829">
    <property type="entry name" value="PKS_ER"/>
    <property type="match status" value="1"/>
</dbReference>
<dbReference type="Pfam" id="PF23297">
    <property type="entry name" value="ACP_SdgA_C"/>
    <property type="match status" value="1"/>
</dbReference>
<dbReference type="InterPro" id="IPR013968">
    <property type="entry name" value="PKS_KR"/>
</dbReference>
<evidence type="ECO:0000256" key="9">
    <source>
        <dbReference type="SAM" id="MobiDB-lite"/>
    </source>
</evidence>
<dbReference type="InterPro" id="IPR057326">
    <property type="entry name" value="KR_dom"/>
</dbReference>
<evidence type="ECO:0000259" key="12">
    <source>
        <dbReference type="PROSITE" id="PS52019"/>
    </source>
</evidence>
<dbReference type="SUPFAM" id="SSF53335">
    <property type="entry name" value="S-adenosyl-L-methionine-dependent methyltransferases"/>
    <property type="match status" value="1"/>
</dbReference>
<dbReference type="Pfam" id="PF00698">
    <property type="entry name" value="Acyl_transf_1"/>
    <property type="match status" value="1"/>
</dbReference>
<dbReference type="InterPro" id="IPR050091">
    <property type="entry name" value="PKS_NRPS_Biosynth_Enz"/>
</dbReference>
<dbReference type="SUPFAM" id="SSF52151">
    <property type="entry name" value="FabD/lysophospholipase-like"/>
    <property type="match status" value="1"/>
</dbReference>
<dbReference type="InterPro" id="IPR016039">
    <property type="entry name" value="Thiolase-like"/>
</dbReference>
<dbReference type="GO" id="GO:0016491">
    <property type="term" value="F:oxidoreductase activity"/>
    <property type="evidence" value="ECO:0007669"/>
    <property type="project" value="UniProtKB-KW"/>
</dbReference>
<name>A0A6A7A901_9PLEO</name>
<dbReference type="Pfam" id="PF08240">
    <property type="entry name" value="ADH_N"/>
    <property type="match status" value="1"/>
</dbReference>
<dbReference type="Gene3D" id="3.10.129.110">
    <property type="entry name" value="Polyketide synthase dehydratase"/>
    <property type="match status" value="1"/>
</dbReference>
<feature type="compositionally biased region" description="Polar residues" evidence="9">
    <location>
        <begin position="512"/>
        <end position="527"/>
    </location>
</feature>
<keyword evidence="6" id="KW-0511">Multifunctional enzyme</keyword>
<dbReference type="Pfam" id="PF08242">
    <property type="entry name" value="Methyltransf_12"/>
    <property type="match status" value="1"/>
</dbReference>
<dbReference type="Pfam" id="PF16197">
    <property type="entry name" value="KAsynt_C_assoc"/>
    <property type="match status" value="1"/>
</dbReference>
<dbReference type="InterPro" id="IPR014030">
    <property type="entry name" value="Ketoacyl_synth_N"/>
</dbReference>
<dbReference type="PROSITE" id="PS00606">
    <property type="entry name" value="KS3_1"/>
    <property type="match status" value="1"/>
</dbReference>
<dbReference type="PROSITE" id="PS00012">
    <property type="entry name" value="PHOSPHOPANTETHEINE"/>
    <property type="match status" value="1"/>
</dbReference>
<keyword evidence="4" id="KW-0521">NADP</keyword>
<dbReference type="SUPFAM" id="SSF53901">
    <property type="entry name" value="Thiolase-like"/>
    <property type="match status" value="1"/>
</dbReference>
<dbReference type="GO" id="GO:0004312">
    <property type="term" value="F:fatty acid synthase activity"/>
    <property type="evidence" value="ECO:0007669"/>
    <property type="project" value="TreeGrafter"/>
</dbReference>
<dbReference type="CDD" id="cd02440">
    <property type="entry name" value="AdoMet_MTases"/>
    <property type="match status" value="1"/>
</dbReference>
<dbReference type="InterPro" id="IPR049551">
    <property type="entry name" value="PKS_DH_C"/>
</dbReference>
<dbReference type="InterPro" id="IPR032821">
    <property type="entry name" value="PKS_assoc"/>
</dbReference>
<feature type="domain" description="Ketosynthase family 3 (KS3)" evidence="11">
    <location>
        <begin position="1"/>
        <end position="412"/>
    </location>
</feature>
<dbReference type="Gene3D" id="3.90.180.10">
    <property type="entry name" value="Medium-chain alcohol dehydrogenases, catalytic domain"/>
    <property type="match status" value="2"/>
</dbReference>
<gene>
    <name evidence="13" type="ORF">CC86DRAFT_345950</name>
</gene>
<dbReference type="GO" id="GO:0031177">
    <property type="term" value="F:phosphopantetheine binding"/>
    <property type="evidence" value="ECO:0007669"/>
    <property type="project" value="InterPro"/>
</dbReference>